<evidence type="ECO:0000313" key="11">
    <source>
        <dbReference type="EMBL" id="RAK51678.1"/>
    </source>
</evidence>
<proteinExistence type="inferred from homology"/>
<reference evidence="12" key="1">
    <citation type="submission" date="2018-05" db="EMBL/GenBank/DDBJ databases">
        <authorList>
            <person name="Li X."/>
        </authorList>
    </citation>
    <scope>NUCLEOTIDE SEQUENCE [LARGE SCALE GENOMIC DNA]</scope>
    <source>
        <strain evidence="12">LX32</strain>
    </source>
</reference>
<dbReference type="OrthoDB" id="8372879at2"/>
<dbReference type="NCBIfam" id="TIGR03506">
    <property type="entry name" value="FlgEFG_subfam"/>
    <property type="match status" value="1"/>
</dbReference>
<dbReference type="AlphaFoldDB" id="A0A328AFU3"/>
<evidence type="ECO:0000259" key="8">
    <source>
        <dbReference type="Pfam" id="PF06429"/>
    </source>
</evidence>
<keyword evidence="6" id="KW-0732">Signal</keyword>
<dbReference type="Pfam" id="PF22692">
    <property type="entry name" value="LlgE_F_G_D1"/>
    <property type="match status" value="1"/>
</dbReference>
<dbReference type="InterPro" id="IPR011491">
    <property type="entry name" value="FlgE_D2"/>
</dbReference>
<evidence type="ECO:0000256" key="1">
    <source>
        <dbReference type="ARBA" id="ARBA00004117"/>
    </source>
</evidence>
<dbReference type="InterPro" id="IPR001444">
    <property type="entry name" value="Flag_bb_rod_N"/>
</dbReference>
<dbReference type="SUPFAM" id="SSF117143">
    <property type="entry name" value="Flagellar hook protein flgE"/>
    <property type="match status" value="1"/>
</dbReference>
<feature type="domain" description="Flagellar basal-body/hook protein C-terminal" evidence="8">
    <location>
        <begin position="411"/>
        <end position="453"/>
    </location>
</feature>
<dbReference type="InterPro" id="IPR020013">
    <property type="entry name" value="Flagellar_FlgE/F/G"/>
</dbReference>
<feature type="domain" description="Flagellar basal body rod protein N-terminal" evidence="7">
    <location>
        <begin position="7"/>
        <end position="37"/>
    </location>
</feature>
<comment type="similarity">
    <text evidence="2 5">Belongs to the flagella basal body rod proteins family.</text>
</comment>
<dbReference type="RefSeq" id="WP_111530240.1">
    <property type="nucleotide sequence ID" value="NZ_JBHRSG010000003.1"/>
</dbReference>
<dbReference type="InterPro" id="IPR019776">
    <property type="entry name" value="Flagellar_basal_body_rod_CS"/>
</dbReference>
<dbReference type="Pfam" id="PF00460">
    <property type="entry name" value="Flg_bb_rod"/>
    <property type="match status" value="1"/>
</dbReference>
<feature type="domain" description="Flagellar hook protein FlgE D2" evidence="9">
    <location>
        <begin position="215"/>
        <end position="334"/>
    </location>
</feature>
<evidence type="ECO:0000256" key="4">
    <source>
        <dbReference type="ARBA" id="ARBA00023143"/>
    </source>
</evidence>
<dbReference type="InterPro" id="IPR037058">
    <property type="entry name" value="Falgellar_hook_FlgE_sf"/>
</dbReference>
<dbReference type="GO" id="GO:0071978">
    <property type="term" value="P:bacterial-type flagellum-dependent swarming motility"/>
    <property type="evidence" value="ECO:0007669"/>
    <property type="project" value="TreeGrafter"/>
</dbReference>
<dbReference type="InterPro" id="IPR053967">
    <property type="entry name" value="LlgE_F_G-like_D1"/>
</dbReference>
<dbReference type="InterPro" id="IPR010930">
    <property type="entry name" value="Flg_bb/hook_C_dom"/>
</dbReference>
<dbReference type="PANTHER" id="PTHR30435">
    <property type="entry name" value="FLAGELLAR PROTEIN"/>
    <property type="match status" value="1"/>
</dbReference>
<comment type="function">
    <text evidence="5">A flexible structure which links the flagellar filament to the drive apparatus in the basal body.</text>
</comment>
<sequence length="455" mass="46215">MSINSAMLAGVSGLVANSSALAAISDNISNVNTVAYKRNQVNFANVVTSQAVAGRYSAGGVQGVTHSYVSTQGLIQSTARTTDLAISGDGFFVVTQKASNLTPSDAREFTRSGSFNVDANGYLVNDSGLYLQGWPASATGTFALDPSDVNKLSSINVKNLGSALQPTGNLGVVANLDSGTPVSAAITSATYSAASATTSMAAYAAGVATGTKPDFTLDMNVIDSQGNSHKFEMAFLKDSTANTWKTEVYAVPASDVNAGANGQIAAGDVGFLGDGTFDPATTTLTIPIALNASSGAAPAWATSLGVNAQNINVDLTKLTQQSGASTVTTITNDGAGIGNIVGVQVDAHGVVSAIYDNSQVRKIAKVAVATFPNPDALKPVSGNAYQVTIPAGQMVLKDPGVGGAGQISPSSLEASTVDLSSEFTGLISTQKAYSASSKIITTADQMLDELINIIR</sequence>
<dbReference type="Pfam" id="PF06429">
    <property type="entry name" value="Flg_bbr_C"/>
    <property type="match status" value="1"/>
</dbReference>
<evidence type="ECO:0000259" key="7">
    <source>
        <dbReference type="Pfam" id="PF00460"/>
    </source>
</evidence>
<dbReference type="Gene3D" id="2.60.98.20">
    <property type="entry name" value="Flagellar hook protein FlgE"/>
    <property type="match status" value="1"/>
</dbReference>
<comment type="subcellular location">
    <subcellularLocation>
        <location evidence="1 5">Bacterial flagellum basal body</location>
    </subcellularLocation>
</comment>
<dbReference type="GO" id="GO:0005829">
    <property type="term" value="C:cytosol"/>
    <property type="evidence" value="ECO:0007669"/>
    <property type="project" value="TreeGrafter"/>
</dbReference>
<evidence type="ECO:0000259" key="10">
    <source>
        <dbReference type="Pfam" id="PF22692"/>
    </source>
</evidence>
<dbReference type="PROSITE" id="PS00588">
    <property type="entry name" value="FLAGELLA_BB_ROD"/>
    <property type="match status" value="1"/>
</dbReference>
<gene>
    <name evidence="11" type="ORF">DJ017_17750</name>
</gene>
<feature type="signal peptide" evidence="6">
    <location>
        <begin position="1"/>
        <end position="22"/>
    </location>
</feature>
<evidence type="ECO:0000259" key="9">
    <source>
        <dbReference type="Pfam" id="PF07559"/>
    </source>
</evidence>
<comment type="caution">
    <text evidence="11">The sequence shown here is derived from an EMBL/GenBank/DDBJ whole genome shotgun (WGS) entry which is preliminary data.</text>
</comment>
<keyword evidence="4 5" id="KW-0975">Bacterial flagellum</keyword>
<dbReference type="GO" id="GO:0009425">
    <property type="term" value="C:bacterial-type flagellum basal body"/>
    <property type="evidence" value="ECO:0007669"/>
    <property type="project" value="UniProtKB-SubCell"/>
</dbReference>
<feature type="domain" description="Flagellar hook protein FlgE/F/G-like D1" evidence="10">
    <location>
        <begin position="85"/>
        <end position="143"/>
    </location>
</feature>
<dbReference type="InterPro" id="IPR037925">
    <property type="entry name" value="FlgE/F/G-like"/>
</dbReference>
<evidence type="ECO:0000256" key="2">
    <source>
        <dbReference type="ARBA" id="ARBA00009677"/>
    </source>
</evidence>
<evidence type="ECO:0000313" key="12">
    <source>
        <dbReference type="Proteomes" id="UP000249254"/>
    </source>
</evidence>
<dbReference type="PANTHER" id="PTHR30435:SF1">
    <property type="entry name" value="FLAGELLAR HOOK PROTEIN FLGE"/>
    <property type="match status" value="1"/>
</dbReference>
<name>A0A328AFU3_9CAUL</name>
<evidence type="ECO:0000256" key="6">
    <source>
        <dbReference type="SAM" id="SignalP"/>
    </source>
</evidence>
<dbReference type="GO" id="GO:0009424">
    <property type="term" value="C:bacterial-type flagellum hook"/>
    <property type="evidence" value="ECO:0007669"/>
    <property type="project" value="TreeGrafter"/>
</dbReference>
<evidence type="ECO:0000256" key="3">
    <source>
        <dbReference type="ARBA" id="ARBA00019015"/>
    </source>
</evidence>
<dbReference type="Pfam" id="PF07559">
    <property type="entry name" value="FlgE_D2"/>
    <property type="match status" value="1"/>
</dbReference>
<dbReference type="Proteomes" id="UP000249254">
    <property type="component" value="Unassembled WGS sequence"/>
</dbReference>
<dbReference type="EMBL" id="QFYQ01000002">
    <property type="protein sequence ID" value="RAK51678.1"/>
    <property type="molecule type" value="Genomic_DNA"/>
</dbReference>
<evidence type="ECO:0000256" key="5">
    <source>
        <dbReference type="RuleBase" id="RU362116"/>
    </source>
</evidence>
<protein>
    <recommendedName>
        <fullName evidence="3 5">Flagellar hook protein FlgE</fullName>
    </recommendedName>
</protein>
<organism evidence="11 12">
    <name type="scientific">Phenylobacterium soli</name>
    <dbReference type="NCBI Taxonomy" id="2170551"/>
    <lineage>
        <taxon>Bacteria</taxon>
        <taxon>Pseudomonadati</taxon>
        <taxon>Pseudomonadota</taxon>
        <taxon>Alphaproteobacteria</taxon>
        <taxon>Caulobacterales</taxon>
        <taxon>Caulobacteraceae</taxon>
        <taxon>Phenylobacterium</taxon>
    </lineage>
</organism>
<feature type="chain" id="PRO_5016315384" description="Flagellar hook protein FlgE" evidence="6">
    <location>
        <begin position="23"/>
        <end position="455"/>
    </location>
</feature>
<keyword evidence="12" id="KW-1185">Reference proteome</keyword>
<accession>A0A328AFU3</accession>